<comment type="similarity">
    <text evidence="6">Belongs to the bacterial ring-hydroxylating dioxygenase ferredoxin component family.</text>
</comment>
<proteinExistence type="inferred from homology"/>
<evidence type="ECO:0000256" key="2">
    <source>
        <dbReference type="ARBA" id="ARBA00022723"/>
    </source>
</evidence>
<dbReference type="RefSeq" id="WP_121084027.1">
    <property type="nucleotide sequence ID" value="NZ_RBZU01000001.1"/>
</dbReference>
<comment type="cofactor">
    <cofactor evidence="5">
        <name>[2Fe-2S] cluster</name>
        <dbReference type="ChEBI" id="CHEBI:190135"/>
    </cofactor>
</comment>
<accession>A0A494YA61</accession>
<evidence type="ECO:0000256" key="4">
    <source>
        <dbReference type="ARBA" id="ARBA00023014"/>
    </source>
</evidence>
<sequence>MKPRSATCRSPLKIYPPRIARPQRAGRRALLELHMSWCPVAHIDSVMEGEATCVVAEGEPLALYRIGEAVYATHDICTHAHAHLSEGFVNGDCVECPLHEGVFHIPTGRPISGPVRVPLRVYPVKVEGDQVFVQLSGEDAEHG</sequence>
<evidence type="ECO:0000313" key="9">
    <source>
        <dbReference type="Proteomes" id="UP000270342"/>
    </source>
</evidence>
<comment type="caution">
    <text evidence="8">The sequence shown here is derived from an EMBL/GenBank/DDBJ whole genome shotgun (WGS) entry which is preliminary data.</text>
</comment>
<dbReference type="AlphaFoldDB" id="A0A494YA61"/>
<keyword evidence="9" id="KW-1185">Reference proteome</keyword>
<dbReference type="InterPro" id="IPR036922">
    <property type="entry name" value="Rieske_2Fe-2S_sf"/>
</dbReference>
<evidence type="ECO:0000256" key="1">
    <source>
        <dbReference type="ARBA" id="ARBA00022714"/>
    </source>
</evidence>
<organism evidence="8 9">
    <name type="scientific">Pararobbsia silviterrae</name>
    <dbReference type="NCBI Taxonomy" id="1792498"/>
    <lineage>
        <taxon>Bacteria</taxon>
        <taxon>Pseudomonadati</taxon>
        <taxon>Pseudomonadota</taxon>
        <taxon>Betaproteobacteria</taxon>
        <taxon>Burkholderiales</taxon>
        <taxon>Burkholderiaceae</taxon>
        <taxon>Pararobbsia</taxon>
    </lineage>
</organism>
<evidence type="ECO:0000259" key="7">
    <source>
        <dbReference type="PROSITE" id="PS51296"/>
    </source>
</evidence>
<dbReference type="Gene3D" id="2.102.10.10">
    <property type="entry name" value="Rieske [2Fe-2S] iron-sulphur domain"/>
    <property type="match status" value="1"/>
</dbReference>
<dbReference type="SUPFAM" id="SSF50022">
    <property type="entry name" value="ISP domain"/>
    <property type="match status" value="1"/>
</dbReference>
<keyword evidence="4" id="KW-0411">Iron-sulfur</keyword>
<dbReference type="PANTHER" id="PTHR21496:SF0">
    <property type="entry name" value="RIESKE DOMAIN-CONTAINING PROTEIN"/>
    <property type="match status" value="1"/>
</dbReference>
<dbReference type="InterPro" id="IPR017941">
    <property type="entry name" value="Rieske_2Fe-2S"/>
</dbReference>
<gene>
    <name evidence="8" type="ORF">D7S86_05230</name>
</gene>
<dbReference type="PANTHER" id="PTHR21496">
    <property type="entry name" value="FERREDOXIN-RELATED"/>
    <property type="match status" value="1"/>
</dbReference>
<name>A0A494YA61_9BURK</name>
<reference evidence="8 9" key="1">
    <citation type="submission" date="2018-10" db="EMBL/GenBank/DDBJ databases">
        <title>Robbsia sp. DHC34, isolated from soil.</title>
        <authorList>
            <person name="Gao Z.-H."/>
            <person name="Qiu L.-H."/>
        </authorList>
    </citation>
    <scope>NUCLEOTIDE SEQUENCE [LARGE SCALE GENOMIC DNA]</scope>
    <source>
        <strain evidence="8 9">DHC34</strain>
    </source>
</reference>
<keyword evidence="3" id="KW-0408">Iron</keyword>
<evidence type="ECO:0000256" key="3">
    <source>
        <dbReference type="ARBA" id="ARBA00023004"/>
    </source>
</evidence>
<dbReference type="Proteomes" id="UP000270342">
    <property type="component" value="Unassembled WGS sequence"/>
</dbReference>
<dbReference type="Pfam" id="PF00355">
    <property type="entry name" value="Rieske"/>
    <property type="match status" value="1"/>
</dbReference>
<keyword evidence="1" id="KW-0001">2Fe-2S</keyword>
<evidence type="ECO:0000313" key="8">
    <source>
        <dbReference type="EMBL" id="RKP59286.1"/>
    </source>
</evidence>
<protein>
    <submittedName>
        <fullName evidence="8">Non-heme iron oxygenase ferredoxin subunit</fullName>
    </submittedName>
</protein>
<dbReference type="GO" id="GO:0051537">
    <property type="term" value="F:2 iron, 2 sulfur cluster binding"/>
    <property type="evidence" value="ECO:0007669"/>
    <property type="project" value="UniProtKB-KW"/>
</dbReference>
<dbReference type="CDD" id="cd03528">
    <property type="entry name" value="Rieske_RO_ferredoxin"/>
    <property type="match status" value="1"/>
</dbReference>
<dbReference type="EMBL" id="RBZU01000001">
    <property type="protein sequence ID" value="RKP59286.1"/>
    <property type="molecule type" value="Genomic_DNA"/>
</dbReference>
<evidence type="ECO:0000256" key="5">
    <source>
        <dbReference type="ARBA" id="ARBA00034078"/>
    </source>
</evidence>
<keyword evidence="2" id="KW-0479">Metal-binding</keyword>
<evidence type="ECO:0000256" key="6">
    <source>
        <dbReference type="ARBA" id="ARBA00038001"/>
    </source>
</evidence>
<dbReference type="GO" id="GO:0046872">
    <property type="term" value="F:metal ion binding"/>
    <property type="evidence" value="ECO:0007669"/>
    <property type="project" value="UniProtKB-KW"/>
</dbReference>
<dbReference type="PROSITE" id="PS51296">
    <property type="entry name" value="RIESKE"/>
    <property type="match status" value="1"/>
</dbReference>
<feature type="domain" description="Rieske" evidence="7">
    <location>
        <begin position="37"/>
        <end position="133"/>
    </location>
</feature>